<reference evidence="8 9" key="1">
    <citation type="submission" date="2024-08" db="EMBL/GenBank/DDBJ databases">
        <title>Genome mining of Saccharopolyspora cebuensis PGLac3 from Nigerian medicinal plant.</title>
        <authorList>
            <person name="Ezeobiora C.E."/>
            <person name="Igbokwe N.H."/>
            <person name="Amin D.H."/>
            <person name="Mendie U.E."/>
        </authorList>
    </citation>
    <scope>NUCLEOTIDE SEQUENCE [LARGE SCALE GENOMIC DNA]</scope>
    <source>
        <strain evidence="8 9">PGLac3</strain>
    </source>
</reference>
<dbReference type="SMART" id="SM00563">
    <property type="entry name" value="PlsC"/>
    <property type="match status" value="1"/>
</dbReference>
<keyword evidence="6" id="KW-0472">Membrane</keyword>
<evidence type="ECO:0000313" key="8">
    <source>
        <dbReference type="EMBL" id="MEY8038766.1"/>
    </source>
</evidence>
<evidence type="ECO:0000259" key="7">
    <source>
        <dbReference type="SMART" id="SM00563"/>
    </source>
</evidence>
<keyword evidence="9" id="KW-1185">Reference proteome</keyword>
<keyword evidence="2" id="KW-0444">Lipid biosynthesis</keyword>
<name>A0ABV4CCT4_9PSEU</name>
<dbReference type="CDD" id="cd07989">
    <property type="entry name" value="LPLAT_AGPAT-like"/>
    <property type="match status" value="1"/>
</dbReference>
<accession>A0ABV4CCT4</accession>
<evidence type="ECO:0000313" key="9">
    <source>
        <dbReference type="Proteomes" id="UP001564626"/>
    </source>
</evidence>
<keyword evidence="6" id="KW-1133">Transmembrane helix</keyword>
<dbReference type="GO" id="GO:0016746">
    <property type="term" value="F:acyltransferase activity"/>
    <property type="evidence" value="ECO:0007669"/>
    <property type="project" value="UniProtKB-KW"/>
</dbReference>
<dbReference type="InterPro" id="IPR002123">
    <property type="entry name" value="Plipid/glycerol_acylTrfase"/>
</dbReference>
<evidence type="ECO:0000256" key="3">
    <source>
        <dbReference type="ARBA" id="ARBA00022679"/>
    </source>
</evidence>
<comment type="pathway">
    <text evidence="1">Lipid metabolism.</text>
</comment>
<sequence length="258" mass="27362">MTGPWSPVSPCGPTCLPDRDREVPTALVLLRLAVLIGLLPLGVLLALLPAGLRRWWSPRWFRAVLRAVGVRWVVRGTPPERGELVVAHHVSWLDVVLLQAVGPLRMVAKAELRDWPLLGGVAHRFGVLFLHRDRLRALPGAVAEVSGALRSGAVVGAFPEGTTWCGRSAGRFRPALFQAALDAGAPVRPVALRYLAAGAPTTAVAFVGEASLLSSVLGVARCSGLVAEVAFRPPCRADDRRGLARSAQESAQGSALPV</sequence>
<keyword evidence="6" id="KW-0812">Transmembrane</keyword>
<keyword evidence="5 8" id="KW-0012">Acyltransferase</keyword>
<evidence type="ECO:0000256" key="5">
    <source>
        <dbReference type="ARBA" id="ARBA00023315"/>
    </source>
</evidence>
<evidence type="ECO:0000256" key="4">
    <source>
        <dbReference type="ARBA" id="ARBA00023098"/>
    </source>
</evidence>
<keyword evidence="4" id="KW-0443">Lipid metabolism</keyword>
<gene>
    <name evidence="8" type="ORF">AB8O55_05095</name>
</gene>
<dbReference type="PANTHER" id="PTHR10434:SF64">
    <property type="entry name" value="1-ACYL-SN-GLYCEROL-3-PHOSPHATE ACYLTRANSFERASE-RELATED"/>
    <property type="match status" value="1"/>
</dbReference>
<protein>
    <submittedName>
        <fullName evidence="8">Lysophospholipid acyltransferase family protein</fullName>
    </submittedName>
</protein>
<evidence type="ECO:0000256" key="2">
    <source>
        <dbReference type="ARBA" id="ARBA00022516"/>
    </source>
</evidence>
<dbReference type="SUPFAM" id="SSF69593">
    <property type="entry name" value="Glycerol-3-phosphate (1)-acyltransferase"/>
    <property type="match status" value="1"/>
</dbReference>
<comment type="caution">
    <text evidence="8">The sequence shown here is derived from an EMBL/GenBank/DDBJ whole genome shotgun (WGS) entry which is preliminary data.</text>
</comment>
<proteinExistence type="predicted"/>
<keyword evidence="3" id="KW-0808">Transferase</keyword>
<feature type="domain" description="Phospholipid/glycerol acyltransferase" evidence="7">
    <location>
        <begin position="83"/>
        <end position="195"/>
    </location>
</feature>
<dbReference type="PANTHER" id="PTHR10434">
    <property type="entry name" value="1-ACYL-SN-GLYCEROL-3-PHOSPHATE ACYLTRANSFERASE"/>
    <property type="match status" value="1"/>
</dbReference>
<dbReference type="RefSeq" id="WP_345367719.1">
    <property type="nucleotide sequence ID" value="NZ_BAABII010000019.1"/>
</dbReference>
<dbReference type="Pfam" id="PF01553">
    <property type="entry name" value="Acyltransferase"/>
    <property type="match status" value="1"/>
</dbReference>
<evidence type="ECO:0000256" key="1">
    <source>
        <dbReference type="ARBA" id="ARBA00005189"/>
    </source>
</evidence>
<dbReference type="EMBL" id="JBGEHV010000006">
    <property type="protein sequence ID" value="MEY8038766.1"/>
    <property type="molecule type" value="Genomic_DNA"/>
</dbReference>
<evidence type="ECO:0000256" key="6">
    <source>
        <dbReference type="SAM" id="Phobius"/>
    </source>
</evidence>
<organism evidence="8 9">
    <name type="scientific">Saccharopolyspora cebuensis</name>
    <dbReference type="NCBI Taxonomy" id="418759"/>
    <lineage>
        <taxon>Bacteria</taxon>
        <taxon>Bacillati</taxon>
        <taxon>Actinomycetota</taxon>
        <taxon>Actinomycetes</taxon>
        <taxon>Pseudonocardiales</taxon>
        <taxon>Pseudonocardiaceae</taxon>
        <taxon>Saccharopolyspora</taxon>
    </lineage>
</organism>
<feature type="transmembrane region" description="Helical" evidence="6">
    <location>
        <begin position="28"/>
        <end position="52"/>
    </location>
</feature>
<dbReference type="Proteomes" id="UP001564626">
    <property type="component" value="Unassembled WGS sequence"/>
</dbReference>